<sequence>MGTLIKVLFHLIMTGITGGLWLVGLIIWFIIKK</sequence>
<feature type="transmembrane region" description="Helical" evidence="1">
    <location>
        <begin position="7"/>
        <end position="31"/>
    </location>
</feature>
<reference evidence="2 3" key="1">
    <citation type="submission" date="2019-04" db="EMBL/GenBank/DDBJ databases">
        <authorList>
            <person name="de Jong A."/>
        </authorList>
    </citation>
    <scope>NUCLEOTIDE SEQUENCE [LARGE SCALE GENOMIC DNA]</scope>
</reference>
<protein>
    <submittedName>
        <fullName evidence="2">Uncharacterized protein</fullName>
    </submittedName>
</protein>
<keyword evidence="1" id="KW-0472">Membrane</keyword>
<dbReference type="EMBL" id="MK779875">
    <property type="protein sequence ID" value="QCW07629.1"/>
    <property type="molecule type" value="Genomic_DNA"/>
</dbReference>
<dbReference type="RefSeq" id="YP_010082121.1">
    <property type="nucleotide sequence ID" value="NC_055027.1"/>
</dbReference>
<name>A0A4Y5MX56_9CAUD</name>
<organism evidence="2 3">
    <name type="scientific">Lactococcus phage CHPC971</name>
    <dbReference type="NCBI Taxonomy" id="2575255"/>
    <lineage>
        <taxon>Viruses</taxon>
        <taxon>Duplodnaviria</taxon>
        <taxon>Heunggongvirae</taxon>
        <taxon>Uroviricota</taxon>
        <taxon>Caudoviricetes</taxon>
        <taxon>Fremauxvirus</taxon>
        <taxon>Fremauxvirus CHPC971</taxon>
    </lineage>
</organism>
<dbReference type="GeneID" id="65071121"/>
<evidence type="ECO:0000313" key="3">
    <source>
        <dbReference type="Proteomes" id="UP000306022"/>
    </source>
</evidence>
<dbReference type="Proteomes" id="UP000306022">
    <property type="component" value="Segment"/>
</dbReference>
<evidence type="ECO:0000313" key="2">
    <source>
        <dbReference type="EMBL" id="QCW07629.1"/>
    </source>
</evidence>
<keyword evidence="1" id="KW-1133">Transmembrane helix</keyword>
<proteinExistence type="predicted"/>
<dbReference type="KEGG" id="vg:65071121"/>
<keyword evidence="1" id="KW-0812">Transmembrane</keyword>
<evidence type="ECO:0000256" key="1">
    <source>
        <dbReference type="SAM" id="Phobius"/>
    </source>
</evidence>
<accession>A0A4Y5MX56</accession>
<keyword evidence="3" id="KW-1185">Reference proteome</keyword>